<dbReference type="AlphaFoldDB" id="A0A0A9G411"/>
<reference evidence="1" key="2">
    <citation type="journal article" date="2015" name="Data Brief">
        <title>Shoot transcriptome of the giant reed, Arundo donax.</title>
        <authorList>
            <person name="Barrero R.A."/>
            <person name="Guerrero F.D."/>
            <person name="Moolhuijzen P."/>
            <person name="Goolsby J.A."/>
            <person name="Tidwell J."/>
            <person name="Bellgard S.E."/>
            <person name="Bellgard M.I."/>
        </authorList>
    </citation>
    <scope>NUCLEOTIDE SEQUENCE</scope>
    <source>
        <tissue evidence="1">Shoot tissue taken approximately 20 cm above the soil surface</tissue>
    </source>
</reference>
<sequence length="61" mass="6792">MVELAAAQALLHFVGLDASMGTMDESFCEFASLRFRFGFVLFMRGVVKAFLVNDSNQRLVS</sequence>
<dbReference type="EMBL" id="GBRH01178071">
    <property type="protein sequence ID" value="JAE19825.1"/>
    <property type="molecule type" value="Transcribed_RNA"/>
</dbReference>
<name>A0A0A9G411_ARUDO</name>
<reference evidence="1" key="1">
    <citation type="submission" date="2014-09" db="EMBL/GenBank/DDBJ databases">
        <authorList>
            <person name="Magalhaes I.L.F."/>
            <person name="Oliveira U."/>
            <person name="Santos F.R."/>
            <person name="Vidigal T.H.D.A."/>
            <person name="Brescovit A.D."/>
            <person name="Santos A.J."/>
        </authorList>
    </citation>
    <scope>NUCLEOTIDE SEQUENCE</scope>
    <source>
        <tissue evidence="1">Shoot tissue taken approximately 20 cm above the soil surface</tissue>
    </source>
</reference>
<organism evidence="1">
    <name type="scientific">Arundo donax</name>
    <name type="common">Giant reed</name>
    <name type="synonym">Donax arundinaceus</name>
    <dbReference type="NCBI Taxonomy" id="35708"/>
    <lineage>
        <taxon>Eukaryota</taxon>
        <taxon>Viridiplantae</taxon>
        <taxon>Streptophyta</taxon>
        <taxon>Embryophyta</taxon>
        <taxon>Tracheophyta</taxon>
        <taxon>Spermatophyta</taxon>
        <taxon>Magnoliopsida</taxon>
        <taxon>Liliopsida</taxon>
        <taxon>Poales</taxon>
        <taxon>Poaceae</taxon>
        <taxon>PACMAD clade</taxon>
        <taxon>Arundinoideae</taxon>
        <taxon>Arundineae</taxon>
        <taxon>Arundo</taxon>
    </lineage>
</organism>
<protein>
    <submittedName>
        <fullName evidence="1">Uncharacterized protein</fullName>
    </submittedName>
</protein>
<evidence type="ECO:0000313" key="1">
    <source>
        <dbReference type="EMBL" id="JAE19825.1"/>
    </source>
</evidence>
<proteinExistence type="predicted"/>
<accession>A0A0A9G411</accession>